<reference evidence="2 3" key="1">
    <citation type="journal article" date="2019" name="ISME J.">
        <title>Candidatus Macondimonas diazotrophica, a novel gammaproteobacterial genus dominating crude-oil-contaminated coastal sediments.</title>
        <authorList>
            <person name="Karthikeyan S."/>
            <person name="Konstantinidis K."/>
        </authorList>
    </citation>
    <scope>NUCLEOTIDE SEQUENCE [LARGE SCALE GENOMIC DNA]</scope>
    <source>
        <strain evidence="2 3">KTK01</strain>
    </source>
</reference>
<evidence type="ECO:0000259" key="1">
    <source>
        <dbReference type="Pfam" id="PF12706"/>
    </source>
</evidence>
<proteinExistence type="predicted"/>
<gene>
    <name evidence="2" type="ORF">E4680_06360</name>
</gene>
<dbReference type="InterPro" id="IPR036866">
    <property type="entry name" value="RibonucZ/Hydroxyglut_hydro"/>
</dbReference>
<comment type="caution">
    <text evidence="2">The sequence shown here is derived from an EMBL/GenBank/DDBJ whole genome shotgun (WGS) entry which is preliminary data.</text>
</comment>
<dbReference type="EMBL" id="SRIO01000006">
    <property type="protein sequence ID" value="TFZ82893.1"/>
    <property type="molecule type" value="Genomic_DNA"/>
</dbReference>
<dbReference type="OrthoDB" id="9805728at2"/>
<dbReference type="RefSeq" id="WP_135281563.1">
    <property type="nucleotide sequence ID" value="NZ_SRIO01000006.1"/>
</dbReference>
<dbReference type="InterPro" id="IPR001279">
    <property type="entry name" value="Metallo-B-lactamas"/>
</dbReference>
<dbReference type="AlphaFoldDB" id="A0A4Z0F961"/>
<keyword evidence="3" id="KW-1185">Reference proteome</keyword>
<dbReference type="GO" id="GO:0005737">
    <property type="term" value="C:cytoplasm"/>
    <property type="evidence" value="ECO:0007669"/>
    <property type="project" value="TreeGrafter"/>
</dbReference>
<organism evidence="2 3">
    <name type="scientific">Candidatus Macondimonas diazotrophica</name>
    <dbReference type="NCBI Taxonomy" id="2305248"/>
    <lineage>
        <taxon>Bacteria</taxon>
        <taxon>Pseudomonadati</taxon>
        <taxon>Pseudomonadota</taxon>
        <taxon>Gammaproteobacteria</taxon>
        <taxon>Chromatiales</taxon>
        <taxon>Ectothiorhodospiraceae</taxon>
        <taxon>Candidatus Macondimonas</taxon>
    </lineage>
</organism>
<dbReference type="PANTHER" id="PTHR15032:SF4">
    <property type="entry name" value="N-ACYL-PHOSPHATIDYLETHANOLAMINE-HYDROLYZING PHOSPHOLIPASE D"/>
    <property type="match status" value="1"/>
</dbReference>
<dbReference type="PANTHER" id="PTHR15032">
    <property type="entry name" value="N-ACYL-PHOSPHATIDYLETHANOLAMINE-HYDROLYZING PHOSPHOLIPASE D"/>
    <property type="match status" value="1"/>
</dbReference>
<sequence>MVRGLLLALLVALLYAGWALDGSGYRGPVSDHFDGRHFHMVIERERHLSDYVQWLLQREPGRWAPMSDRAPGPPPPRRITGATLQVTPINHATVLIQTAGVNVLTDPIWSHRASPVSFAGPDRHVPVGIRFEDLPSIDAVIISHNHYDHMDLPTLKRLWLRDRPRIFVGLGNRGTLEAAGIGGVVETDWWQAHALTPSVQIHGVPAQHWTSRGLFDRNRTLWLGYVIDTPAGAIYFAGDTGFGPHFKQVAERFPELRLAVLPIGAYLPRWFMKPVHMNPAEAVAAWRILGAQHALGIHYGTFRLAEDGQQQPLIDLAKALAVRPARPVVAAWLRAPESDPIATAAHPACFRTPPFGQSWQVPGHCIAMMAASAGGPKTATRVGAAAP</sequence>
<dbReference type="Gene3D" id="3.60.15.10">
    <property type="entry name" value="Ribonuclease Z/Hydroxyacylglutathione hydrolase-like"/>
    <property type="match status" value="1"/>
</dbReference>
<feature type="domain" description="Metallo-beta-lactamase" evidence="1">
    <location>
        <begin position="102"/>
        <end position="299"/>
    </location>
</feature>
<accession>A0A4Z0F961</accession>
<name>A0A4Z0F961_9GAMM</name>
<dbReference type="SUPFAM" id="SSF56281">
    <property type="entry name" value="Metallo-hydrolase/oxidoreductase"/>
    <property type="match status" value="1"/>
</dbReference>
<protein>
    <recommendedName>
        <fullName evidence="1">Metallo-beta-lactamase domain-containing protein</fullName>
    </recommendedName>
</protein>
<dbReference type="Pfam" id="PF12706">
    <property type="entry name" value="Lactamase_B_2"/>
    <property type="match status" value="1"/>
</dbReference>
<evidence type="ECO:0000313" key="3">
    <source>
        <dbReference type="Proteomes" id="UP000297890"/>
    </source>
</evidence>
<evidence type="ECO:0000313" key="2">
    <source>
        <dbReference type="EMBL" id="TFZ82893.1"/>
    </source>
</evidence>
<dbReference type="Proteomes" id="UP000297890">
    <property type="component" value="Unassembled WGS sequence"/>
</dbReference>